<dbReference type="PANTHER" id="PTHR34148">
    <property type="entry name" value="ADENOSYLCOBINAMIDE-GDP RIBAZOLETRANSFERASE"/>
    <property type="match status" value="1"/>
</dbReference>
<evidence type="ECO:0000256" key="4">
    <source>
        <dbReference type="ARBA" id="ARBA00010561"/>
    </source>
</evidence>
<evidence type="ECO:0000313" key="21">
    <source>
        <dbReference type="Proteomes" id="UP000030437"/>
    </source>
</evidence>
<evidence type="ECO:0000256" key="3">
    <source>
        <dbReference type="ARBA" id="ARBA00004663"/>
    </source>
</evidence>
<evidence type="ECO:0000256" key="8">
    <source>
        <dbReference type="ARBA" id="ARBA00022573"/>
    </source>
</evidence>
<keyword evidence="9 19" id="KW-0808">Transferase</keyword>
<keyword evidence="7 19" id="KW-1003">Cell membrane</keyword>
<reference evidence="20 21" key="1">
    <citation type="submission" date="2014-02" db="EMBL/GenBank/DDBJ databases">
        <title>Draft genome sequence of Lysinibacillus odysseyi NBRC 100172.</title>
        <authorList>
            <person name="Zhang F."/>
            <person name="Wang G."/>
            <person name="Zhang L."/>
        </authorList>
    </citation>
    <scope>NUCLEOTIDE SEQUENCE [LARGE SCALE GENOMIC DNA]</scope>
    <source>
        <strain evidence="20 21">NBRC 100172</strain>
    </source>
</reference>
<dbReference type="eggNOG" id="COG0368">
    <property type="taxonomic scope" value="Bacteria"/>
</dbReference>
<keyword evidence="21" id="KW-1185">Reference proteome</keyword>
<feature type="transmembrane region" description="Helical" evidence="19">
    <location>
        <begin position="59"/>
        <end position="78"/>
    </location>
</feature>
<feature type="transmembrane region" description="Helical" evidence="19">
    <location>
        <begin position="235"/>
        <end position="254"/>
    </location>
</feature>
<dbReference type="GO" id="GO:0051073">
    <property type="term" value="F:adenosylcobinamide-GDP ribazoletransferase activity"/>
    <property type="evidence" value="ECO:0007669"/>
    <property type="project" value="UniProtKB-UniRule"/>
</dbReference>
<sequence>MKHILTGIVLALQFFSALPIRKAFEMNARSATVMYGAIPLIGLGIGALQAIFLTVNDTYFTLSPLFTAILLVVLHFVATGGLHMDGVIDTGDAYFSYRDQKKRLEILDDPRIGAFGAMTLVLFVLLKVGVLYELLLRGLPLLYVILVPFIARQAVILVFITTKPSKETGIASYFKKTVNERTLLWIVISYFIGILAIVMILQNWLLLVLYGALLAFTGLYRSWVKRNFGGVSGDLLGAIFEWGELILWFVLLCIL</sequence>
<dbReference type="AlphaFoldDB" id="A0A0A3I9V0"/>
<proteinExistence type="inferred from homology"/>
<dbReference type="OrthoDB" id="9794626at2"/>
<evidence type="ECO:0000256" key="17">
    <source>
        <dbReference type="ARBA" id="ARBA00048623"/>
    </source>
</evidence>
<keyword evidence="11 19" id="KW-0460">Magnesium</keyword>
<comment type="catalytic activity">
    <reaction evidence="17 19">
        <text>alpha-ribazole + adenosylcob(III)inamide-GDP = adenosylcob(III)alamin + GMP + H(+)</text>
        <dbReference type="Rhea" id="RHEA:16049"/>
        <dbReference type="ChEBI" id="CHEBI:10329"/>
        <dbReference type="ChEBI" id="CHEBI:15378"/>
        <dbReference type="ChEBI" id="CHEBI:18408"/>
        <dbReference type="ChEBI" id="CHEBI:58115"/>
        <dbReference type="ChEBI" id="CHEBI:60487"/>
        <dbReference type="EC" id="2.7.8.26"/>
    </reaction>
</comment>
<evidence type="ECO:0000256" key="2">
    <source>
        <dbReference type="ARBA" id="ARBA00004651"/>
    </source>
</evidence>
<dbReference type="Pfam" id="PF02654">
    <property type="entry name" value="CobS"/>
    <property type="match status" value="1"/>
</dbReference>
<dbReference type="RefSeq" id="WP_036157911.1">
    <property type="nucleotide sequence ID" value="NZ_AVCX01000001.1"/>
</dbReference>
<evidence type="ECO:0000256" key="1">
    <source>
        <dbReference type="ARBA" id="ARBA00001946"/>
    </source>
</evidence>
<evidence type="ECO:0000256" key="14">
    <source>
        <dbReference type="ARBA" id="ARBA00025228"/>
    </source>
</evidence>
<feature type="transmembrane region" description="Helical" evidence="19">
    <location>
        <begin position="182"/>
        <end position="201"/>
    </location>
</feature>
<evidence type="ECO:0000256" key="18">
    <source>
        <dbReference type="ARBA" id="ARBA00049504"/>
    </source>
</evidence>
<evidence type="ECO:0000256" key="16">
    <source>
        <dbReference type="ARBA" id="ARBA00032853"/>
    </source>
</evidence>
<comment type="similarity">
    <text evidence="4 19">Belongs to the CobS family.</text>
</comment>
<dbReference type="GO" id="GO:0008818">
    <property type="term" value="F:cobalamin 5'-phosphate synthase activity"/>
    <property type="evidence" value="ECO:0007669"/>
    <property type="project" value="UniProtKB-UniRule"/>
</dbReference>
<dbReference type="GO" id="GO:0009236">
    <property type="term" value="P:cobalamin biosynthetic process"/>
    <property type="evidence" value="ECO:0007669"/>
    <property type="project" value="UniProtKB-UniRule"/>
</dbReference>
<keyword evidence="12 19" id="KW-1133">Transmembrane helix</keyword>
<comment type="caution">
    <text evidence="20">The sequence shown here is derived from an EMBL/GenBank/DDBJ whole genome shotgun (WGS) entry which is preliminary data.</text>
</comment>
<dbReference type="EC" id="2.7.8.26" evidence="5 19"/>
<dbReference type="PANTHER" id="PTHR34148:SF1">
    <property type="entry name" value="ADENOSYLCOBINAMIDE-GDP RIBAZOLETRANSFERASE"/>
    <property type="match status" value="1"/>
</dbReference>
<comment type="cofactor">
    <cofactor evidence="1 19">
        <name>Mg(2+)</name>
        <dbReference type="ChEBI" id="CHEBI:18420"/>
    </cofactor>
</comment>
<evidence type="ECO:0000256" key="19">
    <source>
        <dbReference type="HAMAP-Rule" id="MF_00719"/>
    </source>
</evidence>
<name>A0A0A3I9V0_9BACI</name>
<feature type="transmembrane region" description="Helical" evidence="19">
    <location>
        <begin position="33"/>
        <end position="52"/>
    </location>
</feature>
<protein>
    <recommendedName>
        <fullName evidence="6 19">Adenosylcobinamide-GDP ribazoletransferase</fullName>
        <ecNumber evidence="5 19">2.7.8.26</ecNumber>
    </recommendedName>
    <alternativeName>
        <fullName evidence="16 19">Cobalamin synthase</fullName>
    </alternativeName>
    <alternativeName>
        <fullName evidence="15 19">Cobalamin-5'-phosphate synthase</fullName>
    </alternativeName>
</protein>
<evidence type="ECO:0000256" key="5">
    <source>
        <dbReference type="ARBA" id="ARBA00013200"/>
    </source>
</evidence>
<dbReference type="Proteomes" id="UP000030437">
    <property type="component" value="Unassembled WGS sequence"/>
</dbReference>
<dbReference type="STRING" id="1220589.CD32_19435"/>
<evidence type="ECO:0000256" key="12">
    <source>
        <dbReference type="ARBA" id="ARBA00022989"/>
    </source>
</evidence>
<evidence type="ECO:0000256" key="13">
    <source>
        <dbReference type="ARBA" id="ARBA00023136"/>
    </source>
</evidence>
<dbReference type="GO" id="GO:0005886">
    <property type="term" value="C:plasma membrane"/>
    <property type="evidence" value="ECO:0007669"/>
    <property type="project" value="UniProtKB-SubCell"/>
</dbReference>
<dbReference type="InterPro" id="IPR003805">
    <property type="entry name" value="CobS"/>
</dbReference>
<dbReference type="EMBL" id="JPVP01000060">
    <property type="protein sequence ID" value="KGR81531.1"/>
    <property type="molecule type" value="Genomic_DNA"/>
</dbReference>
<feature type="transmembrane region" description="Helical" evidence="19">
    <location>
        <begin position="206"/>
        <end position="223"/>
    </location>
</feature>
<keyword evidence="8 19" id="KW-0169">Cobalamin biosynthesis</keyword>
<feature type="transmembrane region" description="Helical" evidence="19">
    <location>
        <begin position="141"/>
        <end position="162"/>
    </location>
</feature>
<feature type="transmembrane region" description="Helical" evidence="19">
    <location>
        <begin position="112"/>
        <end position="134"/>
    </location>
</feature>
<evidence type="ECO:0000313" key="20">
    <source>
        <dbReference type="EMBL" id="KGR81531.1"/>
    </source>
</evidence>
<comment type="subcellular location">
    <subcellularLocation>
        <location evidence="2 19">Cell membrane</location>
        <topology evidence="2 19">Multi-pass membrane protein</topology>
    </subcellularLocation>
</comment>
<keyword evidence="13 19" id="KW-0472">Membrane</keyword>
<accession>A0A0A3I9V0</accession>
<comment type="function">
    <text evidence="14 19">Joins adenosylcobinamide-GDP and alpha-ribazole to generate adenosylcobalamin (Ado-cobalamin). Also synthesizes adenosylcobalamin 5'-phosphate from adenosylcobinamide-GDP and alpha-ribazole 5'-phosphate.</text>
</comment>
<comment type="catalytic activity">
    <reaction evidence="18 19">
        <text>alpha-ribazole 5'-phosphate + adenosylcob(III)inamide-GDP = adenosylcob(III)alamin 5'-phosphate + GMP + H(+)</text>
        <dbReference type="Rhea" id="RHEA:23560"/>
        <dbReference type="ChEBI" id="CHEBI:15378"/>
        <dbReference type="ChEBI" id="CHEBI:57918"/>
        <dbReference type="ChEBI" id="CHEBI:58115"/>
        <dbReference type="ChEBI" id="CHEBI:60487"/>
        <dbReference type="ChEBI" id="CHEBI:60493"/>
        <dbReference type="EC" id="2.7.8.26"/>
    </reaction>
</comment>
<evidence type="ECO:0000256" key="9">
    <source>
        <dbReference type="ARBA" id="ARBA00022679"/>
    </source>
</evidence>
<gene>
    <name evidence="19" type="primary">cobS</name>
    <name evidence="20" type="ORF">CD32_19435</name>
</gene>
<organism evidence="20 21">
    <name type="scientific">Lysinibacillus odysseyi 34hs-1 = NBRC 100172</name>
    <dbReference type="NCBI Taxonomy" id="1220589"/>
    <lineage>
        <taxon>Bacteria</taxon>
        <taxon>Bacillati</taxon>
        <taxon>Bacillota</taxon>
        <taxon>Bacilli</taxon>
        <taxon>Bacillales</taxon>
        <taxon>Bacillaceae</taxon>
        <taxon>Lysinibacillus</taxon>
    </lineage>
</organism>
<dbReference type="UniPathway" id="UPA00148">
    <property type="reaction ID" value="UER00238"/>
</dbReference>
<evidence type="ECO:0000256" key="10">
    <source>
        <dbReference type="ARBA" id="ARBA00022692"/>
    </source>
</evidence>
<dbReference type="NCBIfam" id="TIGR00317">
    <property type="entry name" value="cobS"/>
    <property type="match status" value="1"/>
</dbReference>
<evidence type="ECO:0000256" key="7">
    <source>
        <dbReference type="ARBA" id="ARBA00022475"/>
    </source>
</evidence>
<evidence type="ECO:0000256" key="11">
    <source>
        <dbReference type="ARBA" id="ARBA00022842"/>
    </source>
</evidence>
<evidence type="ECO:0000256" key="15">
    <source>
        <dbReference type="ARBA" id="ARBA00032605"/>
    </source>
</evidence>
<keyword evidence="10 19" id="KW-0812">Transmembrane</keyword>
<dbReference type="HAMAP" id="MF_00719">
    <property type="entry name" value="CobS"/>
    <property type="match status" value="1"/>
</dbReference>
<comment type="pathway">
    <text evidence="3 19">Cofactor biosynthesis; adenosylcobalamin biosynthesis; adenosylcobalamin from cob(II)yrinate a,c-diamide: step 7/7.</text>
</comment>
<evidence type="ECO:0000256" key="6">
    <source>
        <dbReference type="ARBA" id="ARBA00015850"/>
    </source>
</evidence>